<proteinExistence type="predicted"/>
<gene>
    <name evidence="1" type="ORF">GCM10007939_01280</name>
</gene>
<dbReference type="Gene3D" id="1.25.40.10">
    <property type="entry name" value="Tetratricopeptide repeat domain"/>
    <property type="match status" value="1"/>
</dbReference>
<dbReference type="RefSeq" id="WP_284375147.1">
    <property type="nucleotide sequence ID" value="NZ_BSNN01000001.1"/>
</dbReference>
<dbReference type="Proteomes" id="UP001156694">
    <property type="component" value="Unassembled WGS sequence"/>
</dbReference>
<keyword evidence="2" id="KW-1185">Reference proteome</keyword>
<accession>A0ABQ5VR01</accession>
<evidence type="ECO:0008006" key="3">
    <source>
        <dbReference type="Google" id="ProtNLM"/>
    </source>
</evidence>
<dbReference type="EMBL" id="BSNN01000001">
    <property type="protein sequence ID" value="GLQ33845.1"/>
    <property type="molecule type" value="Genomic_DNA"/>
</dbReference>
<organism evidence="1 2">
    <name type="scientific">Amylibacter marinus</name>
    <dbReference type="NCBI Taxonomy" id="1475483"/>
    <lineage>
        <taxon>Bacteria</taxon>
        <taxon>Pseudomonadati</taxon>
        <taxon>Pseudomonadota</taxon>
        <taxon>Alphaproteobacteria</taxon>
        <taxon>Rhodobacterales</taxon>
        <taxon>Paracoccaceae</taxon>
        <taxon>Amylibacter</taxon>
    </lineage>
</organism>
<reference evidence="2" key="1">
    <citation type="journal article" date="2019" name="Int. J. Syst. Evol. Microbiol.">
        <title>The Global Catalogue of Microorganisms (GCM) 10K type strain sequencing project: providing services to taxonomists for standard genome sequencing and annotation.</title>
        <authorList>
            <consortium name="The Broad Institute Genomics Platform"/>
            <consortium name="The Broad Institute Genome Sequencing Center for Infectious Disease"/>
            <person name="Wu L."/>
            <person name="Ma J."/>
        </authorList>
    </citation>
    <scope>NUCLEOTIDE SEQUENCE [LARGE SCALE GENOMIC DNA]</scope>
    <source>
        <strain evidence="2">NBRC 110140</strain>
    </source>
</reference>
<dbReference type="SUPFAM" id="SSF48452">
    <property type="entry name" value="TPR-like"/>
    <property type="match status" value="2"/>
</dbReference>
<sequence>MMIINAMRMAQDYQFQCKIFWPITDQSRPEVRNPEEIFSQDFIARHFIDHDTFKIQSHQFASFETLLQEKSQNQLADFMDQHAGVIIDNTSRSRYVMPWEQPAHVATRIAQVFREIDWHETITQSINSILDALGPQSPTAYHIRRGDITNAQTVASNKLWPTKYFPREFYEAHLADHTERGGGKILIFTDEPREVAKLQSVSDLAMEIDDIVDRDQLSWCQYDFLSLFAMSLCQPIYGPSGSGFSETAAVIGNTGVLDISKELAPELRNTALDTLVDRLESTPENFFSDADIGQNFPFAYAHLSQKNAGQRGADIIRSYLDRGMDRAYAYQMLSAHHLANAQFEQAVALLEEARAQKNVTDLTMAAVQLNTALAYDQRGDSTRAADLVAKSFWLHPKSRQVEAPVIELINRGELNDQNFYPIDRNLSRPANIRTPTGKMKGIAFPVDPIVRDWKLLLGKRVGQKFMRPEFINLREARVLQNFKKSSTNPAVMSIRGLYDLERGNFARAEQLHHKALSKDPDQPIYWKRYSDALFKQDGKQEAAINAMETAVEKSGAQICYVALLAHYYAQNKQRDRSNTLWRQHLHKATPYPEINYLAAQHLSWDPEGHDLAAKHMDIVLGHSHETKRFLNVASHLFYRIGQPARSLSILEEIEAMGALNPITTERLASLRAELT</sequence>
<name>A0ABQ5VR01_9RHOB</name>
<evidence type="ECO:0000313" key="2">
    <source>
        <dbReference type="Proteomes" id="UP001156694"/>
    </source>
</evidence>
<dbReference type="InterPro" id="IPR011990">
    <property type="entry name" value="TPR-like_helical_dom_sf"/>
</dbReference>
<protein>
    <recommendedName>
        <fullName evidence="3">Tetratricopeptide repeat-containing protein</fullName>
    </recommendedName>
</protein>
<evidence type="ECO:0000313" key="1">
    <source>
        <dbReference type="EMBL" id="GLQ33845.1"/>
    </source>
</evidence>
<comment type="caution">
    <text evidence="1">The sequence shown here is derived from an EMBL/GenBank/DDBJ whole genome shotgun (WGS) entry which is preliminary data.</text>
</comment>